<reference evidence="1" key="1">
    <citation type="submission" date="2019-12" db="EMBL/GenBank/DDBJ databases">
        <title>Genome sequencing and annotation of Brassica cretica.</title>
        <authorList>
            <person name="Studholme D.J."/>
            <person name="Sarris P.F."/>
        </authorList>
    </citation>
    <scope>NUCLEOTIDE SEQUENCE</scope>
    <source>
        <strain evidence="1">PFS-001/15</strain>
        <tissue evidence="1">Leaf</tissue>
    </source>
</reference>
<sequence>MESSQTTSVDQHTPSVDRYPWLNTLPVCTITPRPIGRKFLSLSQFFKNTSETLGEVKTLYEEVILASTKGLQFASCLRT</sequence>
<protein>
    <submittedName>
        <fullName evidence="1">Uncharacterized protein</fullName>
    </submittedName>
</protein>
<evidence type="ECO:0000313" key="1">
    <source>
        <dbReference type="EMBL" id="KAF2555558.1"/>
    </source>
</evidence>
<accession>A0A8S9HIT4</accession>
<organism evidence="1 2">
    <name type="scientific">Brassica cretica</name>
    <name type="common">Mustard</name>
    <dbReference type="NCBI Taxonomy" id="69181"/>
    <lineage>
        <taxon>Eukaryota</taxon>
        <taxon>Viridiplantae</taxon>
        <taxon>Streptophyta</taxon>
        <taxon>Embryophyta</taxon>
        <taxon>Tracheophyta</taxon>
        <taxon>Spermatophyta</taxon>
        <taxon>Magnoliopsida</taxon>
        <taxon>eudicotyledons</taxon>
        <taxon>Gunneridae</taxon>
        <taxon>Pentapetalae</taxon>
        <taxon>rosids</taxon>
        <taxon>malvids</taxon>
        <taxon>Brassicales</taxon>
        <taxon>Brassicaceae</taxon>
        <taxon>Brassiceae</taxon>
        <taxon>Brassica</taxon>
    </lineage>
</organism>
<dbReference type="AlphaFoldDB" id="A0A8S9HIT4"/>
<evidence type="ECO:0000313" key="2">
    <source>
        <dbReference type="Proteomes" id="UP000712281"/>
    </source>
</evidence>
<gene>
    <name evidence="1" type="ORF">F2Q68_00015085</name>
</gene>
<name>A0A8S9HIT4_BRACR</name>
<dbReference type="EMBL" id="QGKW02001940">
    <property type="protein sequence ID" value="KAF2555558.1"/>
    <property type="molecule type" value="Genomic_DNA"/>
</dbReference>
<comment type="caution">
    <text evidence="1">The sequence shown here is derived from an EMBL/GenBank/DDBJ whole genome shotgun (WGS) entry which is preliminary data.</text>
</comment>
<dbReference type="Proteomes" id="UP000712281">
    <property type="component" value="Unassembled WGS sequence"/>
</dbReference>
<proteinExistence type="predicted"/>